<reference evidence="3" key="1">
    <citation type="submission" date="2017-02" db="UniProtKB">
        <authorList>
            <consortium name="WormBaseParasite"/>
        </authorList>
    </citation>
    <scope>IDENTIFICATION</scope>
</reference>
<evidence type="ECO:0000313" key="2">
    <source>
        <dbReference type="Proteomes" id="UP000278627"/>
    </source>
</evidence>
<evidence type="ECO:0000313" key="1">
    <source>
        <dbReference type="EMBL" id="VDN86326.1"/>
    </source>
</evidence>
<evidence type="ECO:0000313" key="3">
    <source>
        <dbReference type="WBParaSite" id="BPAG_0000517501-mRNA-1"/>
    </source>
</evidence>
<dbReference type="WBParaSite" id="BPAG_0000517501-mRNA-1">
    <property type="protein sequence ID" value="BPAG_0000517501-mRNA-1"/>
    <property type="gene ID" value="BPAG_0000517501"/>
</dbReference>
<dbReference type="Proteomes" id="UP000278627">
    <property type="component" value="Unassembled WGS sequence"/>
</dbReference>
<protein>
    <submittedName>
        <fullName evidence="3">AraC family transcriptional regulator</fullName>
    </submittedName>
</protein>
<organism evidence="3">
    <name type="scientific">Brugia pahangi</name>
    <name type="common">Filarial nematode worm</name>
    <dbReference type="NCBI Taxonomy" id="6280"/>
    <lineage>
        <taxon>Eukaryota</taxon>
        <taxon>Metazoa</taxon>
        <taxon>Ecdysozoa</taxon>
        <taxon>Nematoda</taxon>
        <taxon>Chromadorea</taxon>
        <taxon>Rhabditida</taxon>
        <taxon>Spirurina</taxon>
        <taxon>Spiruromorpha</taxon>
        <taxon>Filarioidea</taxon>
        <taxon>Onchocercidae</taxon>
        <taxon>Brugia</taxon>
    </lineage>
</organism>
<proteinExistence type="predicted"/>
<reference evidence="1 2" key="2">
    <citation type="submission" date="2018-11" db="EMBL/GenBank/DDBJ databases">
        <authorList>
            <consortium name="Pathogen Informatics"/>
        </authorList>
    </citation>
    <scope>NUCLEOTIDE SEQUENCE [LARGE SCALE GENOMIC DNA]</scope>
</reference>
<name>A0A0N4TAD8_BRUPA</name>
<gene>
    <name evidence="1" type="ORF">BPAG_LOCUS5140</name>
</gene>
<keyword evidence="2" id="KW-1185">Reference proteome</keyword>
<dbReference type="AlphaFoldDB" id="A0A0N4TAD8"/>
<accession>A0A0N4TAD8</accession>
<dbReference type="EMBL" id="UZAD01003258">
    <property type="protein sequence ID" value="VDN86326.1"/>
    <property type="molecule type" value="Genomic_DNA"/>
</dbReference>
<sequence>MVHYHDYAVKPQQLHQPEASICYIQVMRNRYL</sequence>